<sequence>MLQIRTTGLSRSVKSEVVCKASLPVYAARLMLQPAWTSIARGPRPLPAGTLRVGHAKAPAECQYALAASEPAHVRQHT</sequence>
<gene>
    <name evidence="1" type="ORF">IA54_021350</name>
</gene>
<comment type="caution">
    <text evidence="1">The sequence shown here is derived from an EMBL/GenBank/DDBJ whole genome shotgun (WGS) entry which is preliminary data.</text>
</comment>
<reference evidence="1 2" key="2">
    <citation type="journal article" date="2017" name="Plant Pathol.">
        <title>Pathogenicity and virulence gene content of Xanthomonas strains infecting Araceae, formerly known as Xanthomonas axonopodis pv. dieffenbachiae.</title>
        <authorList>
            <person name="Constantin E.C."/>
            <person name="Haegeman A."/>
            <person name="Van Vaerenbergh J."/>
            <person name="Baeyen S."/>
            <person name="Van Malderghem C."/>
            <person name="Maes M."/>
            <person name="Cottyn B."/>
        </authorList>
    </citation>
    <scope>NUCLEOTIDE SEQUENCE [LARGE SCALE GENOMIC DNA]</scope>
    <source>
        <strain evidence="2">LMG9055</strain>
    </source>
</reference>
<name>A0A1V9HEM6_9XANT</name>
<protein>
    <submittedName>
        <fullName evidence="1">Uncharacterized protein</fullName>
    </submittedName>
</protein>
<dbReference type="Proteomes" id="UP000050343">
    <property type="component" value="Unassembled WGS sequence"/>
</dbReference>
<reference evidence="1 2" key="1">
    <citation type="journal article" date="2016" name="Plant Pathol.">
        <title>Genetic characterization of strains named as Xanthomonas axonopodis pv. dieffenbachiae leads to a taxonomic revision of the X. axonopodis species complex.</title>
        <authorList>
            <person name="Constantin E.C."/>
            <person name="Cleenwerck I."/>
            <person name="Maes M."/>
            <person name="Baeyen S."/>
            <person name="Van Malderghem C."/>
            <person name="De Vos P."/>
            <person name="Cottyn B."/>
        </authorList>
    </citation>
    <scope>NUCLEOTIDE SEQUENCE [LARGE SCALE GENOMIC DNA]</scope>
    <source>
        <strain evidence="2">LMG9055</strain>
    </source>
</reference>
<dbReference type="EMBL" id="JPUO02000093">
    <property type="protein sequence ID" value="OQP81257.1"/>
    <property type="molecule type" value="Genomic_DNA"/>
</dbReference>
<accession>A0A1V9HEM6</accession>
<dbReference type="AlphaFoldDB" id="A0A1V9HEM6"/>
<evidence type="ECO:0000313" key="2">
    <source>
        <dbReference type="Proteomes" id="UP000050343"/>
    </source>
</evidence>
<proteinExistence type="predicted"/>
<organism evidence="1 2">
    <name type="scientific">Xanthomonas phaseoli pv. syngonii LMG 9055</name>
    <dbReference type="NCBI Taxonomy" id="1437878"/>
    <lineage>
        <taxon>Bacteria</taxon>
        <taxon>Pseudomonadati</taxon>
        <taxon>Pseudomonadota</taxon>
        <taxon>Gammaproteobacteria</taxon>
        <taxon>Lysobacterales</taxon>
        <taxon>Lysobacteraceae</taxon>
        <taxon>Xanthomonas</taxon>
    </lineage>
</organism>
<evidence type="ECO:0000313" key="1">
    <source>
        <dbReference type="EMBL" id="OQP81257.1"/>
    </source>
</evidence>